<dbReference type="Pfam" id="PF00069">
    <property type="entry name" value="Pkinase"/>
    <property type="match status" value="1"/>
</dbReference>
<dbReference type="PANTHER" id="PTHR24346:SF110">
    <property type="entry name" value="NON-SPECIFIC SERINE_THREONINE PROTEIN KINASE"/>
    <property type="match status" value="1"/>
</dbReference>
<feature type="compositionally biased region" description="Pro residues" evidence="9">
    <location>
        <begin position="465"/>
        <end position="488"/>
    </location>
</feature>
<feature type="region of interest" description="Disordered" evidence="9">
    <location>
        <begin position="619"/>
        <end position="831"/>
    </location>
</feature>
<comment type="subcellular location">
    <subcellularLocation>
        <location evidence="1">Membrane</location>
    </subcellularLocation>
</comment>
<evidence type="ECO:0000256" key="4">
    <source>
        <dbReference type="ARBA" id="ARBA00022840"/>
    </source>
</evidence>
<keyword evidence="4 7" id="KW-0067">ATP-binding</keyword>
<dbReference type="SUPFAM" id="SSF103506">
    <property type="entry name" value="Mitochondrial carrier"/>
    <property type="match status" value="1"/>
</dbReference>
<dbReference type="InterPro" id="IPR001772">
    <property type="entry name" value="KA1_dom"/>
</dbReference>
<feature type="compositionally biased region" description="Low complexity" evidence="9">
    <location>
        <begin position="811"/>
        <end position="825"/>
    </location>
</feature>
<dbReference type="SUPFAM" id="SSF56112">
    <property type="entry name" value="Protein kinase-like (PK-like)"/>
    <property type="match status" value="1"/>
</dbReference>
<dbReference type="InterPro" id="IPR000719">
    <property type="entry name" value="Prot_kinase_dom"/>
</dbReference>
<name>A0A5N5QPR6_9AGAM</name>
<feature type="compositionally biased region" description="Basic and acidic residues" evidence="9">
    <location>
        <begin position="1323"/>
        <end position="1335"/>
    </location>
</feature>
<dbReference type="InterPro" id="IPR023395">
    <property type="entry name" value="MCP_dom_sf"/>
</dbReference>
<keyword evidence="5" id="KW-1133">Transmembrane helix</keyword>
<reference evidence="12 13" key="1">
    <citation type="journal article" date="2019" name="Fungal Biol. Biotechnol.">
        <title>Draft genome sequence of fastidious pathogen Ceratobasidium theobromae, which causes vascular-streak dieback in Theobroma cacao.</title>
        <authorList>
            <person name="Ali S.S."/>
            <person name="Asman A."/>
            <person name="Shao J."/>
            <person name="Firmansyah A.P."/>
            <person name="Susilo A.W."/>
            <person name="Rosmana A."/>
            <person name="McMahon P."/>
            <person name="Junaid M."/>
            <person name="Guest D."/>
            <person name="Kheng T.Y."/>
            <person name="Meinhardt L.W."/>
            <person name="Bailey B.A."/>
        </authorList>
    </citation>
    <scope>NUCLEOTIDE SEQUENCE [LARGE SCALE GENOMIC DNA]</scope>
    <source>
        <strain evidence="12 13">CT2</strain>
    </source>
</reference>
<feature type="domain" description="KA1" evidence="11">
    <location>
        <begin position="1052"/>
        <end position="1102"/>
    </location>
</feature>
<feature type="compositionally biased region" description="Low complexity" evidence="9">
    <location>
        <begin position="981"/>
        <end position="1002"/>
    </location>
</feature>
<protein>
    <recommendedName>
        <fullName evidence="14">Non-specific serine/threonine protein kinase</fullName>
    </recommendedName>
</protein>
<dbReference type="SMART" id="SM00220">
    <property type="entry name" value="S_TKc"/>
    <property type="match status" value="1"/>
</dbReference>
<feature type="compositionally biased region" description="Basic and acidic residues" evidence="9">
    <location>
        <begin position="433"/>
        <end position="445"/>
    </location>
</feature>
<dbReference type="PANTHER" id="PTHR24346">
    <property type="entry name" value="MAP/MICROTUBULE AFFINITY-REGULATING KINASE"/>
    <property type="match status" value="1"/>
</dbReference>
<evidence type="ECO:0000256" key="8">
    <source>
        <dbReference type="SAM" id="Coils"/>
    </source>
</evidence>
<dbReference type="GO" id="GO:0004674">
    <property type="term" value="F:protein serine/threonine kinase activity"/>
    <property type="evidence" value="ECO:0007669"/>
    <property type="project" value="TreeGrafter"/>
</dbReference>
<feature type="binding site" evidence="7">
    <location>
        <position position="97"/>
    </location>
    <ligand>
        <name>ATP</name>
        <dbReference type="ChEBI" id="CHEBI:30616"/>
    </ligand>
</feature>
<evidence type="ECO:0008006" key="14">
    <source>
        <dbReference type="Google" id="ProtNLM"/>
    </source>
</evidence>
<feature type="compositionally biased region" description="Low complexity" evidence="9">
    <location>
        <begin position="367"/>
        <end position="390"/>
    </location>
</feature>
<feature type="region of interest" description="Disordered" evidence="9">
    <location>
        <begin position="367"/>
        <end position="396"/>
    </location>
</feature>
<dbReference type="InterPro" id="IPR011009">
    <property type="entry name" value="Kinase-like_dom_sf"/>
</dbReference>
<evidence type="ECO:0000256" key="3">
    <source>
        <dbReference type="ARBA" id="ARBA00022741"/>
    </source>
</evidence>
<keyword evidence="3 7" id="KW-0547">Nucleotide-binding</keyword>
<organism evidence="12 13">
    <name type="scientific">Ceratobasidium theobromae</name>
    <dbReference type="NCBI Taxonomy" id="1582974"/>
    <lineage>
        <taxon>Eukaryota</taxon>
        <taxon>Fungi</taxon>
        <taxon>Dikarya</taxon>
        <taxon>Basidiomycota</taxon>
        <taxon>Agaricomycotina</taxon>
        <taxon>Agaricomycetes</taxon>
        <taxon>Cantharellales</taxon>
        <taxon>Ceratobasidiaceae</taxon>
        <taxon>Ceratobasidium</taxon>
    </lineage>
</organism>
<evidence type="ECO:0000256" key="7">
    <source>
        <dbReference type="PROSITE-ProRule" id="PRU10141"/>
    </source>
</evidence>
<dbReference type="Gene3D" id="1.10.510.10">
    <property type="entry name" value="Transferase(Phosphotransferase) domain 1"/>
    <property type="match status" value="1"/>
</dbReference>
<dbReference type="PROSITE" id="PS50011">
    <property type="entry name" value="PROTEIN_KINASE_DOM"/>
    <property type="match status" value="1"/>
</dbReference>
<feature type="region of interest" description="Disordered" evidence="9">
    <location>
        <begin position="1323"/>
        <end position="1351"/>
    </location>
</feature>
<feature type="compositionally biased region" description="Polar residues" evidence="9">
    <location>
        <begin position="891"/>
        <end position="909"/>
    </location>
</feature>
<feature type="coiled-coil region" evidence="8">
    <location>
        <begin position="338"/>
        <end position="366"/>
    </location>
</feature>
<dbReference type="FunFam" id="1.10.510.10:FF:000636">
    <property type="entry name" value="Non-specific serine/threonine protein kinase"/>
    <property type="match status" value="1"/>
</dbReference>
<proteinExistence type="predicted"/>
<keyword evidence="13" id="KW-1185">Reference proteome</keyword>
<evidence type="ECO:0000313" key="13">
    <source>
        <dbReference type="Proteomes" id="UP000383932"/>
    </source>
</evidence>
<feature type="region of interest" description="Disordered" evidence="9">
    <location>
        <begin position="1925"/>
        <end position="1944"/>
    </location>
</feature>
<feature type="region of interest" description="Disordered" evidence="9">
    <location>
        <begin position="13"/>
        <end position="41"/>
    </location>
</feature>
<comment type="caution">
    <text evidence="12">The sequence shown here is derived from an EMBL/GenBank/DDBJ whole genome shotgun (WGS) entry which is preliminary data.</text>
</comment>
<feature type="domain" description="Protein kinase" evidence="10">
    <location>
        <begin position="68"/>
        <end position="327"/>
    </location>
</feature>
<feature type="region of interest" description="Disordered" evidence="9">
    <location>
        <begin position="426"/>
        <end position="448"/>
    </location>
</feature>
<dbReference type="GO" id="GO:0005524">
    <property type="term" value="F:ATP binding"/>
    <property type="evidence" value="ECO:0007669"/>
    <property type="project" value="UniProtKB-UniRule"/>
</dbReference>
<dbReference type="EMBL" id="SSOP01000031">
    <property type="protein sequence ID" value="KAB5593762.1"/>
    <property type="molecule type" value="Genomic_DNA"/>
</dbReference>
<evidence type="ECO:0000256" key="5">
    <source>
        <dbReference type="ARBA" id="ARBA00022989"/>
    </source>
</evidence>
<dbReference type="GO" id="GO:0005737">
    <property type="term" value="C:cytoplasm"/>
    <property type="evidence" value="ECO:0007669"/>
    <property type="project" value="TreeGrafter"/>
</dbReference>
<feature type="region of interest" description="Disordered" evidence="9">
    <location>
        <begin position="867"/>
        <end position="909"/>
    </location>
</feature>
<dbReference type="PROSITE" id="PS00108">
    <property type="entry name" value="PROTEIN_KINASE_ST"/>
    <property type="match status" value="1"/>
</dbReference>
<gene>
    <name evidence="12" type="ORF">CTheo_2842</name>
</gene>
<dbReference type="Gene3D" id="1.50.40.10">
    <property type="entry name" value="Mitochondrial carrier domain"/>
    <property type="match status" value="1"/>
</dbReference>
<dbReference type="GO" id="GO:0016020">
    <property type="term" value="C:membrane"/>
    <property type="evidence" value="ECO:0007669"/>
    <property type="project" value="UniProtKB-SubCell"/>
</dbReference>
<dbReference type="Gene3D" id="3.30.310.80">
    <property type="entry name" value="Kinase associated domain 1, KA1"/>
    <property type="match status" value="1"/>
</dbReference>
<evidence type="ECO:0000256" key="6">
    <source>
        <dbReference type="ARBA" id="ARBA00023136"/>
    </source>
</evidence>
<evidence type="ECO:0000259" key="11">
    <source>
        <dbReference type="PROSITE" id="PS50032"/>
    </source>
</evidence>
<feature type="region of interest" description="Disordered" evidence="9">
    <location>
        <begin position="571"/>
        <end position="594"/>
    </location>
</feature>
<feature type="region of interest" description="Disordered" evidence="9">
    <location>
        <begin position="1027"/>
        <end position="1050"/>
    </location>
</feature>
<feature type="compositionally biased region" description="Low complexity" evidence="9">
    <location>
        <begin position="724"/>
        <end position="738"/>
    </location>
</feature>
<dbReference type="OrthoDB" id="193931at2759"/>
<keyword evidence="8" id="KW-0175">Coiled coil</keyword>
<evidence type="ECO:0000313" key="12">
    <source>
        <dbReference type="EMBL" id="KAB5593762.1"/>
    </source>
</evidence>
<keyword evidence="6" id="KW-0472">Membrane</keyword>
<dbReference type="Proteomes" id="UP000383932">
    <property type="component" value="Unassembled WGS sequence"/>
</dbReference>
<evidence type="ECO:0000256" key="1">
    <source>
        <dbReference type="ARBA" id="ARBA00004370"/>
    </source>
</evidence>
<sequence length="2052" mass="222009">MIVGLALNDDMDSEGAAQARRPASTAVERTRHASGSGRTAGIDVSQHPAAVAYQAAHPRRAIPRFGPYLLLQTLGEGEFGKVKLGLHATWGEEVAVKLIRRGNVENAIRMSKVEREIEQINHPNIVRLYDVIETDKYIGIVLEYASGGELFDHILAHRFLRERDACKLFAQLISGVSYIHQKKIVHRDLKLENLLLDRNRNVIITDFGFANRFEHRPDDLMQTSCGSPCYAAPELVISEGEYVGSAVDIWSCGVILYAMLAGYLPFDDDPANPDGDNINLLYKYIVTTPLTFPDYVSESARDLLGRMLVPDPKHRADLATIMAHPWLAPYSAQFQLSVEQLEQQAIEQQQAKRMAYQRQVRKKQQQQAQAAQTAAQTRATRTQSTRPAAADESSDLLYTSAASTSRRDRAGASAIVLPSPAAADTDMLNVDDAQTKDPASAERKSKGYRHTIQLEYDVATREIAPPVPSTPQPPVPLPPADVPSPYKVPPDISFKETAPAPKKTRSSGNVRSASASHTAPPSAFGIPASVRSASTSNAEARLRGEDSDVHAISTDAGRDTAGRLPLMDAKTRSTDHSTREDGTHSAASVGDVPVPSVHVSVPPISPVTEADILAALSGGRAGSSRIPSGTSGAHEAREGLHGPSVRVEGLPNTEVVRSPVMLTPTTTESGIPTPVVTEPAGSDVEGRSRHVNQSKSAESATPARAKTLEDAQVSSPPKPVRNVSTTSSTGGSSSTPHSKSTRHTSKPVEKSADDEAGNTSVSSTKSRRKTLSLMVEPFQRPFRTRTPVESLPVPERKDTQPLRSAPPLNFAPPSTVAPSTTAPSVLTPPTAYKSNTERFMAEGPPVGPASATSKAKRVMNWFRKRSLAPGESGTPASIPSIALPPVRAPGETSQPAQVPQATPSQIESATPVSIVKPSKPVVNRAGMRVHEGAVDQAMVTSGSPLDALVHAEAVLVEMGIAFTKESEFKFRCVRHKKRKGTSGSVGPGLSVGVASSAQSSGVNNRGLPMPPPPSFTSAGGMLRGLLRRSSAQPGPTPEVESQLPEPIYGERTDDAQDEVRFFVELTRIDRLEDTYSIDVRRLKGNLRSYKFLYDTMRERCRPSLTLDLDLEHGLLYTPARILELNDQEQVEHVEHCARAQTTSWVLSVWGWRVCGRDGDMYFLSAGWVEVEYRKLANPELDVVKTRMQLDTGKSPSLVASFKNIIREEGAGAAAAARGAETGGQVRGQRLLGADVYGCEWGAEDDAGAEYIDWVGGVWGRTGVNGSRLQDKTSKYAGPMDVVRTIVRQHGALGLYAGMESTFWRHVWWNGGFFGWVARWGRRKADGGQDDPHAARESAQGRVADPGDTSSGWGCAQVQLDVPVAGADSAGGGAGGAVQGVRAQGAATCAGGRGAAARGGGGAGCSAQGEWNTPMAAPPPLDGLPPEVIQEIALRACQTPFLGPPTALPALLAVSRGMHAALSAALNPTFHARVFRAKFDTRAPARRFAAAGAPLTAACYADELRRRWVALRRVRQVGAAGQLQVVSDAEQLADLWLVYLMFLESDGKNYEQLVHWAHASGYVRTCIRDLLVPSSRPGYPAESTGRALALWLMWFLTQVHTVVAEFPQEISQMHALLRPWALASHKYDTLCAPYTHWALPAAHPASVGTDPVLATPQPLADLDLCDRTEAVVHMGRRVRLAPPRAALAAIMAFMVRLERNGPIPARPAPAIPAANGEAHPGLTIYPRTRYPAWYGPGTPEFDGRVNRLGSAAYDPEWRRVLQCGNPFAVPRIRLQPLFVPGDLAGAWEGRFVFLTFDAFREMLAGTIAAVQTGPIAQQPHLWRIREHHLIRRRRRIPTGRPDDDVLADALPLGAPLDAFLPAGAELIHHGDPDASTPDERRLQVRVPDPTSPDGFKAYHYTTVDGPADLPVHIPTTSVLWPPLPSSDMHTAPDWDEPDPPTPGWSGGDAEWQEEIVDSLVTGEGHSSWGKFILKGRVRPWDGMIILLKDYVRRLSFPVPSHPLQLGAPAVGRGRWLYKGYMVAGGNWVGRWRDTFTDHHLAGYEGVFSVTRRF</sequence>
<evidence type="ECO:0000256" key="2">
    <source>
        <dbReference type="ARBA" id="ARBA00022692"/>
    </source>
</evidence>
<dbReference type="InterPro" id="IPR008271">
    <property type="entry name" value="Ser/Thr_kinase_AS"/>
</dbReference>
<evidence type="ECO:0000256" key="9">
    <source>
        <dbReference type="SAM" id="MobiDB-lite"/>
    </source>
</evidence>
<dbReference type="GO" id="GO:0035556">
    <property type="term" value="P:intracellular signal transduction"/>
    <property type="evidence" value="ECO:0007669"/>
    <property type="project" value="TreeGrafter"/>
</dbReference>
<evidence type="ECO:0000259" key="10">
    <source>
        <dbReference type="PROSITE" id="PS50011"/>
    </source>
</evidence>
<dbReference type="PROSITE" id="PS50032">
    <property type="entry name" value="KA1"/>
    <property type="match status" value="1"/>
</dbReference>
<keyword evidence="2" id="KW-0812">Transmembrane</keyword>
<feature type="region of interest" description="Disordered" evidence="9">
    <location>
        <begin position="464"/>
        <end position="546"/>
    </location>
</feature>
<feature type="region of interest" description="Disordered" evidence="9">
    <location>
        <begin position="975"/>
        <end position="1010"/>
    </location>
</feature>
<feature type="compositionally biased region" description="Basic and acidic residues" evidence="9">
    <location>
        <begin position="571"/>
        <end position="583"/>
    </location>
</feature>
<dbReference type="InterPro" id="IPR017441">
    <property type="entry name" value="Protein_kinase_ATP_BS"/>
</dbReference>
<dbReference type="PROSITE" id="PS00107">
    <property type="entry name" value="PROTEIN_KINASE_ATP"/>
    <property type="match status" value="1"/>
</dbReference>
<accession>A0A5N5QPR6</accession>
<feature type="compositionally biased region" description="Low complexity" evidence="9">
    <location>
        <begin position="512"/>
        <end position="523"/>
    </location>
</feature>